<keyword evidence="1" id="KW-1133">Transmembrane helix</keyword>
<dbReference type="EMBL" id="FMAF01000005">
    <property type="protein sequence ID" value="SCB28162.1"/>
    <property type="molecule type" value="Genomic_DNA"/>
</dbReference>
<feature type="transmembrane region" description="Helical" evidence="1">
    <location>
        <begin position="26"/>
        <end position="47"/>
    </location>
</feature>
<keyword evidence="1" id="KW-0472">Membrane</keyword>
<organism evidence="2 3">
    <name type="scientific">Rhizobium lusitanum</name>
    <dbReference type="NCBI Taxonomy" id="293958"/>
    <lineage>
        <taxon>Bacteria</taxon>
        <taxon>Pseudomonadati</taxon>
        <taxon>Pseudomonadota</taxon>
        <taxon>Alphaproteobacteria</taxon>
        <taxon>Hyphomicrobiales</taxon>
        <taxon>Rhizobiaceae</taxon>
        <taxon>Rhizobium/Agrobacterium group</taxon>
        <taxon>Rhizobium</taxon>
    </lineage>
</organism>
<dbReference type="Proteomes" id="UP000199205">
    <property type="component" value="Unassembled WGS sequence"/>
</dbReference>
<protein>
    <submittedName>
        <fullName evidence="2">Uncharacterized protein</fullName>
    </submittedName>
</protein>
<feature type="transmembrane region" description="Helical" evidence="1">
    <location>
        <begin position="59"/>
        <end position="79"/>
    </location>
</feature>
<keyword evidence="1" id="KW-0812">Transmembrane</keyword>
<reference evidence="3" key="1">
    <citation type="submission" date="2016-08" db="EMBL/GenBank/DDBJ databases">
        <authorList>
            <person name="Varghese N."/>
            <person name="Submissions Spin"/>
        </authorList>
    </citation>
    <scope>NUCLEOTIDE SEQUENCE [LARGE SCALE GENOMIC DNA]</scope>
    <source>
        <strain evidence="3">P1-7</strain>
    </source>
</reference>
<evidence type="ECO:0000313" key="2">
    <source>
        <dbReference type="EMBL" id="SCB28162.1"/>
    </source>
</evidence>
<feature type="transmembrane region" description="Helical" evidence="1">
    <location>
        <begin position="91"/>
        <end position="111"/>
    </location>
</feature>
<evidence type="ECO:0000313" key="3">
    <source>
        <dbReference type="Proteomes" id="UP000199205"/>
    </source>
</evidence>
<name>A0A1C3VK52_9HYPH</name>
<sequence length="173" mass="18951">MDQTNPTSTIIAADRTRTAASHCLELFGGSISWGVVMAASALAALYLRNGLLTSHLTALALVYFLGGALSWPIMVPLARRVANGRPPSARFAAFFLALSLGTTAMTAFLFAMDYRWFYARWHAPFGSLIWTFQFLFTGASAVYQFAVLGVTLFLPFGLLCLITTSAYLARYER</sequence>
<accession>A0A1C3VK52</accession>
<dbReference type="AlphaFoldDB" id="A0A1C3VK52"/>
<feature type="transmembrane region" description="Helical" evidence="1">
    <location>
        <begin position="152"/>
        <end position="169"/>
    </location>
</feature>
<evidence type="ECO:0000256" key="1">
    <source>
        <dbReference type="SAM" id="Phobius"/>
    </source>
</evidence>
<proteinExistence type="predicted"/>
<gene>
    <name evidence="2" type="ORF">GA0061101_105425</name>
</gene>